<dbReference type="InterPro" id="IPR050863">
    <property type="entry name" value="CenT-Element_Derived"/>
</dbReference>
<dbReference type="Pfam" id="PF03184">
    <property type="entry name" value="DDE_1"/>
    <property type="match status" value="1"/>
</dbReference>
<dbReference type="InterPro" id="IPR006600">
    <property type="entry name" value="HTH_CenpB_DNA-bd_dom"/>
</dbReference>
<feature type="domain" description="HTH CENPB-type" evidence="3">
    <location>
        <begin position="74"/>
        <end position="146"/>
    </location>
</feature>
<accession>A0A163JPV0</accession>
<keyword evidence="5" id="KW-1185">Reference proteome</keyword>
<dbReference type="OrthoDB" id="2350305at2759"/>
<dbReference type="Proteomes" id="UP000078561">
    <property type="component" value="Unassembled WGS sequence"/>
</dbReference>
<dbReference type="PANTHER" id="PTHR19303:SF73">
    <property type="entry name" value="PROTEIN PDC2"/>
    <property type="match status" value="1"/>
</dbReference>
<dbReference type="SUPFAM" id="SSF46689">
    <property type="entry name" value="Homeodomain-like"/>
    <property type="match status" value="1"/>
</dbReference>
<gene>
    <name evidence="4" type="primary">ABSGL_06679.1 scaffold 8661</name>
</gene>
<dbReference type="SMART" id="SM00674">
    <property type="entry name" value="CENPB"/>
    <property type="match status" value="1"/>
</dbReference>
<evidence type="ECO:0000313" key="5">
    <source>
        <dbReference type="Proteomes" id="UP000078561"/>
    </source>
</evidence>
<dbReference type="EMBL" id="LT553497">
    <property type="protein sequence ID" value="SAM00943.1"/>
    <property type="molecule type" value="Genomic_DNA"/>
</dbReference>
<sequence length="493" mass="56224">MPQITTKRFRPTNEQLLKLYKKRDDHQSMTQKDLGIWFANECKLSSPLTQSSIGTMLKRRQEVEQRPAIQRHSKRPHTVDAPTSEVEELLYARVMACQKDNIAINHQFLVDQAKDLCKKKNITPAHNFSHGWIYGFMGRYGLKVSHAHGESGSAPRLEDESMQEKVKEIQDQLSEYPIERVYNFDETALFYSAAPRTTIVQVGTKAEGEKLDKSRITVGVVANGDGSHRIDPIFIGKHKSPRCFAGKASGFRYFSNTKGWMTSEIFNQVVKIIDRAAGAKHQGKKCVLLLDNASSHNRLPNLENLVIIKLPPNTTSKLQPLDAGIIAAYKKRYRSRQYKDAAKKFQQHKRNNVFKVDILTAMKWTNAILKFEITNKTIANCFKHTTLFHHHFQEPTAITAEHNLEEESDDEEEVVETIDGSLETIYGPDFIRSQDIEYCFDNVIEEEAEIENEKDDEEEVEFVDNTMPLAECNSFTASITVIAVPIVGRSQFD</sequence>
<dbReference type="PANTHER" id="PTHR19303">
    <property type="entry name" value="TRANSPOSON"/>
    <property type="match status" value="1"/>
</dbReference>
<keyword evidence="1" id="KW-0238">DNA-binding</keyword>
<evidence type="ECO:0000256" key="1">
    <source>
        <dbReference type="ARBA" id="ARBA00023125"/>
    </source>
</evidence>
<evidence type="ECO:0000313" key="4">
    <source>
        <dbReference type="EMBL" id="SAM00943.1"/>
    </source>
</evidence>
<protein>
    <recommendedName>
        <fullName evidence="3">HTH CENPB-type domain-containing protein</fullName>
    </recommendedName>
</protein>
<dbReference type="STRING" id="4829.A0A163JPV0"/>
<dbReference type="InParanoid" id="A0A163JPV0"/>
<dbReference type="GO" id="GO:0005634">
    <property type="term" value="C:nucleus"/>
    <property type="evidence" value="ECO:0007669"/>
    <property type="project" value="TreeGrafter"/>
</dbReference>
<dbReference type="PROSITE" id="PS51253">
    <property type="entry name" value="HTH_CENPB"/>
    <property type="match status" value="1"/>
</dbReference>
<dbReference type="GO" id="GO:0003677">
    <property type="term" value="F:DNA binding"/>
    <property type="evidence" value="ECO:0007669"/>
    <property type="project" value="UniProtKB-KW"/>
</dbReference>
<feature type="region of interest" description="Disordered" evidence="2">
    <location>
        <begin position="61"/>
        <end position="81"/>
    </location>
</feature>
<evidence type="ECO:0000256" key="2">
    <source>
        <dbReference type="SAM" id="MobiDB-lite"/>
    </source>
</evidence>
<evidence type="ECO:0000259" key="3">
    <source>
        <dbReference type="PROSITE" id="PS51253"/>
    </source>
</evidence>
<reference evidence="4" key="1">
    <citation type="submission" date="2016-04" db="EMBL/GenBank/DDBJ databases">
        <authorList>
            <person name="Evans L.H."/>
            <person name="Alamgir A."/>
            <person name="Owens N."/>
            <person name="Weber N.D."/>
            <person name="Virtaneva K."/>
            <person name="Barbian K."/>
            <person name="Babar A."/>
            <person name="Rosenke K."/>
        </authorList>
    </citation>
    <scope>NUCLEOTIDE SEQUENCE [LARGE SCALE GENOMIC DNA]</scope>
    <source>
        <strain evidence="4">CBS 101.48</strain>
    </source>
</reference>
<dbReference type="Pfam" id="PF03221">
    <property type="entry name" value="HTH_Tnp_Tc5"/>
    <property type="match status" value="1"/>
</dbReference>
<dbReference type="FunCoup" id="A0A163JPV0">
    <property type="interactions" value="247"/>
</dbReference>
<proteinExistence type="predicted"/>
<dbReference type="OMA" id="RCWQKAG"/>
<dbReference type="Gene3D" id="1.10.10.60">
    <property type="entry name" value="Homeodomain-like"/>
    <property type="match status" value="1"/>
</dbReference>
<dbReference type="InterPro" id="IPR009057">
    <property type="entry name" value="Homeodomain-like_sf"/>
</dbReference>
<organism evidence="4">
    <name type="scientific">Absidia glauca</name>
    <name type="common">Pin mould</name>
    <dbReference type="NCBI Taxonomy" id="4829"/>
    <lineage>
        <taxon>Eukaryota</taxon>
        <taxon>Fungi</taxon>
        <taxon>Fungi incertae sedis</taxon>
        <taxon>Mucoromycota</taxon>
        <taxon>Mucoromycotina</taxon>
        <taxon>Mucoromycetes</taxon>
        <taxon>Mucorales</taxon>
        <taxon>Cunninghamellaceae</taxon>
        <taxon>Absidia</taxon>
    </lineage>
</organism>
<dbReference type="InterPro" id="IPR004875">
    <property type="entry name" value="DDE_SF_endonuclease_dom"/>
</dbReference>
<dbReference type="AlphaFoldDB" id="A0A163JPV0"/>
<name>A0A163JPV0_ABSGL</name>